<dbReference type="EMBL" id="CAJHUC010001839">
    <property type="protein sequence ID" value="CAD7702471.1"/>
    <property type="molecule type" value="Genomic_DNA"/>
</dbReference>
<evidence type="ECO:0000313" key="3">
    <source>
        <dbReference type="Proteomes" id="UP000708148"/>
    </source>
</evidence>
<sequence>MVPSGPVVQDNSTGKQSQTRTYQDLLKDHHDEEQFEYYTTSQLVVIDARSGEILAKAAPRMYTGAVGSPDSRFLLVSWMDRPFSYETPCGRFPKKVG</sequence>
<feature type="non-terminal residue" evidence="2">
    <location>
        <position position="1"/>
    </location>
</feature>
<protein>
    <submittedName>
        <fullName evidence="2">Uncharacterized protein</fullName>
    </submittedName>
</protein>
<keyword evidence="3" id="KW-1185">Reference proteome</keyword>
<organism evidence="2 3">
    <name type="scientific">Ostreobium quekettii</name>
    <dbReference type="NCBI Taxonomy" id="121088"/>
    <lineage>
        <taxon>Eukaryota</taxon>
        <taxon>Viridiplantae</taxon>
        <taxon>Chlorophyta</taxon>
        <taxon>core chlorophytes</taxon>
        <taxon>Ulvophyceae</taxon>
        <taxon>TCBD clade</taxon>
        <taxon>Bryopsidales</taxon>
        <taxon>Ostreobineae</taxon>
        <taxon>Ostreobiaceae</taxon>
        <taxon>Ostreobium</taxon>
    </lineage>
</organism>
<proteinExistence type="predicted"/>
<gene>
    <name evidence="2" type="ORF">OSTQU699_LOCUS7828</name>
</gene>
<reference evidence="2" key="1">
    <citation type="submission" date="2020-12" db="EMBL/GenBank/DDBJ databases">
        <authorList>
            <person name="Iha C."/>
        </authorList>
    </citation>
    <scope>NUCLEOTIDE SEQUENCE</scope>
</reference>
<dbReference type="OrthoDB" id="43744at2759"/>
<feature type="region of interest" description="Disordered" evidence="1">
    <location>
        <begin position="1"/>
        <end position="21"/>
    </location>
</feature>
<evidence type="ECO:0000313" key="2">
    <source>
        <dbReference type="EMBL" id="CAD7702471.1"/>
    </source>
</evidence>
<feature type="compositionally biased region" description="Polar residues" evidence="1">
    <location>
        <begin position="9"/>
        <end position="21"/>
    </location>
</feature>
<name>A0A8S1J893_9CHLO</name>
<dbReference type="Proteomes" id="UP000708148">
    <property type="component" value="Unassembled WGS sequence"/>
</dbReference>
<dbReference type="AlphaFoldDB" id="A0A8S1J893"/>
<accession>A0A8S1J893</accession>
<comment type="caution">
    <text evidence="2">The sequence shown here is derived from an EMBL/GenBank/DDBJ whole genome shotgun (WGS) entry which is preliminary data.</text>
</comment>
<evidence type="ECO:0000256" key="1">
    <source>
        <dbReference type="SAM" id="MobiDB-lite"/>
    </source>
</evidence>